<dbReference type="EMBL" id="FXTP01000016">
    <property type="protein sequence ID" value="SMO93405.1"/>
    <property type="molecule type" value="Genomic_DNA"/>
</dbReference>
<evidence type="ECO:0000313" key="3">
    <source>
        <dbReference type="Proteomes" id="UP000317557"/>
    </source>
</evidence>
<sequence>MVRWLFAATFLLVAWGTCIQQAHAQYIVRHQSPVALDRGETNRIEFEVTGLNRADYSQASFFYRYDGDFSYRQQEIFFENGAFMIPFNVEDASANGIEYYLQVELASGQTLTYPESNPTENPVQVEIVDATTELPSLEAVDYSILSPEPGDALRAEDVVLAIALFYDEAAIPDGEFRLFVDGTDVTSAADTSDFYISYIPSKALGRGQHQVSLQYHSTEQNYVVTDWIFFVVAPGQAAFQGFDTESLLPTGRVELTSRNQVIAGDVNNAYTGRARISGQYGKLNYALNGYLTSQESARLQPQNRYGINLSYSDWWMFEAGHVYPTMSKFTISGRRIHGLNTEFNLLGDALHLQFLYGELDRKVTNLYDQLLIEQDSAASGAIVDTSYTLTYQQQGRGTFQRTITGGRIGFGNPEKFQFGLHALKIQDDTTSLTNIRDYASLMESGTGLGSQLSASDRQKLQENPNLLQVQGGAVRPRDNIVAGTDLKFGFHQNRIRVESEAVISALNEDIYGGPLNIERAEDMGFDITQSEADLLDRISWLIIINENINTIPLRIREDENGEEDTEVFFPTSILAGSSELSARYASNTFRLQYRWIGPNFNSLANSTVRKDVAGFTLSDRMNLLSNRLYLTLGFETLQDNVVGNRDATTRTNTYRTNVSWYPVNRDLPRVTAGVRYRTRDNEVERQNFEVYSPEVVQAAVRNQRINADGDTVTTVFPRLNHTLNLNTSVSQQFRLLDIRHDASINISTLKTTDEVFAFGDINNTAVSLNITSRFPGNSLQSQFGLSYNDTESGGGQNSISILGLYAGGEYVLMQGKLTVDGRLAFTANESTITDLDIRDNPANDVRDDNPSNDYYVLADNSRTNNFNTFVLQAGAEYRFNDYHGLNFSANFTNVNNTNIANDRIVQLRYIFSF</sequence>
<protein>
    <recommendedName>
        <fullName evidence="4">Outer membrane protein beta-barrel family protein</fullName>
    </recommendedName>
</protein>
<accession>A0A521FB59</accession>
<dbReference type="RefSeq" id="WP_246075337.1">
    <property type="nucleotide sequence ID" value="NZ_FXTP01000016.1"/>
</dbReference>
<feature type="chain" id="PRO_5022126838" description="Outer membrane protein beta-barrel family protein" evidence="1">
    <location>
        <begin position="25"/>
        <end position="913"/>
    </location>
</feature>
<name>A0A521FB59_9BACT</name>
<keyword evidence="3" id="KW-1185">Reference proteome</keyword>
<reference evidence="2 3" key="1">
    <citation type="submission" date="2017-05" db="EMBL/GenBank/DDBJ databases">
        <authorList>
            <person name="Varghese N."/>
            <person name="Submissions S."/>
        </authorList>
    </citation>
    <scope>NUCLEOTIDE SEQUENCE [LARGE SCALE GENOMIC DNA]</scope>
    <source>
        <strain evidence="2 3">DSM 21985</strain>
    </source>
</reference>
<proteinExistence type="predicted"/>
<evidence type="ECO:0000313" key="2">
    <source>
        <dbReference type="EMBL" id="SMO93405.1"/>
    </source>
</evidence>
<dbReference type="Proteomes" id="UP000317557">
    <property type="component" value="Unassembled WGS sequence"/>
</dbReference>
<gene>
    <name evidence="2" type="ORF">SAMN06265219_11688</name>
</gene>
<feature type="signal peptide" evidence="1">
    <location>
        <begin position="1"/>
        <end position="24"/>
    </location>
</feature>
<dbReference type="AlphaFoldDB" id="A0A521FB59"/>
<organism evidence="2 3">
    <name type="scientific">Gracilimonas mengyeensis</name>
    <dbReference type="NCBI Taxonomy" id="1302730"/>
    <lineage>
        <taxon>Bacteria</taxon>
        <taxon>Pseudomonadati</taxon>
        <taxon>Balneolota</taxon>
        <taxon>Balneolia</taxon>
        <taxon>Balneolales</taxon>
        <taxon>Balneolaceae</taxon>
        <taxon>Gracilimonas</taxon>
    </lineage>
</organism>
<keyword evidence="1" id="KW-0732">Signal</keyword>
<evidence type="ECO:0000256" key="1">
    <source>
        <dbReference type="SAM" id="SignalP"/>
    </source>
</evidence>
<evidence type="ECO:0008006" key="4">
    <source>
        <dbReference type="Google" id="ProtNLM"/>
    </source>
</evidence>